<name>A0AA92QY76_9FIRM</name>
<feature type="compositionally biased region" description="Low complexity" evidence="1">
    <location>
        <begin position="428"/>
        <end position="442"/>
    </location>
</feature>
<feature type="domain" description="Tox-PL" evidence="2">
    <location>
        <begin position="484"/>
        <end position="591"/>
    </location>
</feature>
<evidence type="ECO:0000259" key="2">
    <source>
        <dbReference type="Pfam" id="PF15644"/>
    </source>
</evidence>
<dbReference type="EMBL" id="CP065321">
    <property type="protein sequence ID" value="QQR31144.1"/>
    <property type="molecule type" value="Genomic_DNA"/>
</dbReference>
<organism evidence="3 4">
    <name type="scientific">Acutalibacter muris</name>
    <dbReference type="NCBI Taxonomy" id="1796620"/>
    <lineage>
        <taxon>Bacteria</taxon>
        <taxon>Bacillati</taxon>
        <taxon>Bacillota</taxon>
        <taxon>Clostridia</taxon>
        <taxon>Eubacteriales</taxon>
        <taxon>Acutalibacteraceae</taxon>
        <taxon>Acutalibacter</taxon>
    </lineage>
</organism>
<dbReference type="InterPro" id="IPR028908">
    <property type="entry name" value="Tox-PL_dom"/>
</dbReference>
<sequence>MDESYHSLLAAGIEKKYRQLEQDIMDDIVRRIRKAGTITDSADWQIQRLIILGNSTQDIENLIRKAVDGNEAEVRRLYAEVIDREYTRDRGLYEQVGKEFIPYEQNPELQQITNALVDQSSEELYNITKSMGFMIDNGHGGKVFTPLADVYNGYLDQAITGMANGAYDYNTLIRRMVGQMTASGLRTDHAFSDGGNAYGIDYASGWHNRIDVAARRALLTGFGQLTGRVTDMNAQRLGTQYFEVTWHAGARPDHAVWQGKVYTKEQLTTKCGLGTGPGLLGWNCRHTYYPFIPGISERLYTDEWLAEQNAREATPKRFRGREYTTYEATQKQRQMETAMRARREQVQLLRDGGADPEDITTAQCKYQAQLDEYKRFSKAMGLPEQMERVYTGRTQGRIAPSPQTYAKWQAEQINRAKERQEKKRQADIRAAQRAASQNAPASGTIKRDPGVPASWKKGEPMTAQQAVTGTNPNFKLYTKEWTLNCQRCVSAFEARMRGYNVEARARILTGVDELPYMNARTGWLSVYNGATVTSVHKSTGKACRATIESEMQNWGDGARAIVRVRWKSGGGHVFNALQVDGQTVFVDPQSGSMDCSGYFAAGMIKPGMTELVRIDNLDFTDRIELCAKQKEE</sequence>
<dbReference type="AlphaFoldDB" id="A0AA92QY76"/>
<dbReference type="InterPro" id="IPR009319">
    <property type="entry name" value="Phage_A118_VSP1"/>
</dbReference>
<evidence type="ECO:0000256" key="1">
    <source>
        <dbReference type="SAM" id="MobiDB-lite"/>
    </source>
</evidence>
<accession>A0AA92QY76</accession>
<proteinExistence type="predicted"/>
<reference evidence="3 4" key="1">
    <citation type="submission" date="2020-11" db="EMBL/GenBank/DDBJ databases">
        <title>Closed and high quality bacterial genomes of the OMM12 community.</title>
        <authorList>
            <person name="Marbouty M."/>
            <person name="Lamy-Besnier Q."/>
            <person name="Debarbieux L."/>
            <person name="Koszul R."/>
        </authorList>
    </citation>
    <scope>NUCLEOTIDE SEQUENCE [LARGE SCALE GENOMIC DNA]</scope>
    <source>
        <strain evidence="3 4">KB18</strain>
    </source>
</reference>
<dbReference type="RefSeq" id="WP_066539061.1">
    <property type="nucleotide sequence ID" value="NZ_CP021422.1"/>
</dbReference>
<evidence type="ECO:0000313" key="3">
    <source>
        <dbReference type="EMBL" id="QQR31144.1"/>
    </source>
</evidence>
<dbReference type="Proteomes" id="UP000596035">
    <property type="component" value="Chromosome"/>
</dbReference>
<feature type="compositionally biased region" description="Basic and acidic residues" evidence="1">
    <location>
        <begin position="417"/>
        <end position="427"/>
    </location>
</feature>
<feature type="region of interest" description="Disordered" evidence="1">
    <location>
        <begin position="417"/>
        <end position="451"/>
    </location>
</feature>
<dbReference type="Pfam" id="PF06152">
    <property type="entry name" value="Phage_min_cap2"/>
    <property type="match status" value="1"/>
</dbReference>
<dbReference type="Pfam" id="PF15644">
    <property type="entry name" value="Gln_amidase"/>
    <property type="match status" value="1"/>
</dbReference>
<evidence type="ECO:0000313" key="4">
    <source>
        <dbReference type="Proteomes" id="UP000596035"/>
    </source>
</evidence>
<gene>
    <name evidence="3" type="ORF">I5Q82_05540</name>
</gene>
<dbReference type="GO" id="GO:0005198">
    <property type="term" value="F:structural molecule activity"/>
    <property type="evidence" value="ECO:0007669"/>
    <property type="project" value="InterPro"/>
</dbReference>
<protein>
    <recommendedName>
        <fullName evidence="2">Tox-PL domain-containing protein</fullName>
    </recommendedName>
</protein>